<comment type="caution">
    <text evidence="2">The sequence shown here is derived from an EMBL/GenBank/DDBJ whole genome shotgun (WGS) entry which is preliminary data.</text>
</comment>
<dbReference type="RefSeq" id="WP_338093732.1">
    <property type="nucleotide sequence ID" value="NZ_JAWDKA010000002.1"/>
</dbReference>
<keyword evidence="1" id="KW-1133">Transmembrane helix</keyword>
<sequence>MSEYNAKTHTHLLIITAIILVVAAILAVILLAGASDTPPQPPLPSENISKVTAAPGTVILLRPGVDGVNYSTMLNASGYSISDPDINSHLWNKVTEYDRNISDYGVNETGYLTILLEGYYSPEEPEKVLAEIDRISAAKKNPPLPVQFMIVILRYDIELSENIKHNTTVTEERLEEILRNIEARTA</sequence>
<keyword evidence="3" id="KW-1185">Reference proteome</keyword>
<protein>
    <submittedName>
        <fullName evidence="2">Uncharacterized protein</fullName>
    </submittedName>
</protein>
<name>A0AAE4MA48_9EURY</name>
<keyword evidence="1" id="KW-0812">Transmembrane</keyword>
<proteinExistence type="predicted"/>
<dbReference type="EMBL" id="JAWDKA010000002">
    <property type="protein sequence ID" value="MDV0441337.1"/>
    <property type="molecule type" value="Genomic_DNA"/>
</dbReference>
<gene>
    <name evidence="2" type="ORF">McpAg1_05220</name>
</gene>
<reference evidence="2" key="1">
    <citation type="submission" date="2023-06" db="EMBL/GenBank/DDBJ databases">
        <title>Genome sequence of Methancorpusculaceae sp. Ag1.</title>
        <authorList>
            <person name="Protasov E."/>
            <person name="Platt K."/>
            <person name="Poehlein A."/>
            <person name="Daniel R."/>
            <person name="Brune A."/>
        </authorList>
    </citation>
    <scope>NUCLEOTIDE SEQUENCE</scope>
    <source>
        <strain evidence="2">Ag1</strain>
    </source>
</reference>
<evidence type="ECO:0000313" key="3">
    <source>
        <dbReference type="Proteomes" id="UP001273136"/>
    </source>
</evidence>
<feature type="transmembrane region" description="Helical" evidence="1">
    <location>
        <begin position="12"/>
        <end position="34"/>
    </location>
</feature>
<evidence type="ECO:0000313" key="2">
    <source>
        <dbReference type="EMBL" id="MDV0441337.1"/>
    </source>
</evidence>
<dbReference type="AlphaFoldDB" id="A0AAE4MA48"/>
<organism evidence="2 3">
    <name type="scientific">Methanorbis furvi</name>
    <dbReference type="NCBI Taxonomy" id="3028299"/>
    <lineage>
        <taxon>Archaea</taxon>
        <taxon>Methanobacteriati</taxon>
        <taxon>Methanobacteriota</taxon>
        <taxon>Stenosarchaea group</taxon>
        <taxon>Methanomicrobia</taxon>
        <taxon>Methanomicrobiales</taxon>
        <taxon>Methanocorpusculaceae</taxon>
        <taxon>Methanorbis</taxon>
    </lineage>
</organism>
<keyword evidence="1" id="KW-0472">Membrane</keyword>
<dbReference type="Proteomes" id="UP001273136">
    <property type="component" value="Unassembled WGS sequence"/>
</dbReference>
<evidence type="ECO:0000256" key="1">
    <source>
        <dbReference type="SAM" id="Phobius"/>
    </source>
</evidence>
<accession>A0AAE4MA48</accession>